<keyword evidence="1" id="KW-0378">Hydrolase</keyword>
<gene>
    <name evidence="1" type="primary">orf170</name>
</gene>
<keyword evidence="1" id="KW-0540">Nuclease</keyword>
<organism evidence="1">
    <name type="scientific">Microglena monadina</name>
    <dbReference type="NCBI Taxonomy" id="47904"/>
    <lineage>
        <taxon>Eukaryota</taxon>
        <taxon>Viridiplantae</taxon>
        <taxon>Chlorophyta</taxon>
        <taxon>core chlorophytes</taxon>
        <taxon>Chlorophyceae</taxon>
        <taxon>CS clade</taxon>
        <taxon>Chlamydomonadales</taxon>
        <taxon>Chlamydomonadaceae</taxon>
        <taxon>Microglena</taxon>
    </lineage>
</organism>
<name>A0A0S2IBQ6_9CHLO</name>
<dbReference type="GO" id="GO:0004519">
    <property type="term" value="F:endonuclease activity"/>
    <property type="evidence" value="ECO:0007669"/>
    <property type="project" value="UniProtKB-KW"/>
</dbReference>
<keyword evidence="1" id="KW-0150">Chloroplast</keyword>
<proteinExistence type="predicted"/>
<sequence length="170" mass="20135">MNKENKNINNNRNDIFNWRNLDRNNKYFKFIEECRIKNYDPKTDGINTHHIIPQYVFNSEEDQNYKESLENLIRLSVKDHIQAHKLLYEVYKNEQDNGAINLLSGATEEARLIYRRLGAKATNEDQRKKGATFFNREYQRELALRSMNRPDAIEIRSKAGQIGGTNRQKN</sequence>
<protein>
    <submittedName>
        <fullName evidence="1">Putative HNH homing endonuclease</fullName>
    </submittedName>
</protein>
<dbReference type="CDD" id="cd00085">
    <property type="entry name" value="HNHc"/>
    <property type="match status" value="1"/>
</dbReference>
<dbReference type="EMBL" id="KT624746">
    <property type="protein sequence ID" value="ALO20956.1"/>
    <property type="molecule type" value="Genomic_DNA"/>
</dbReference>
<evidence type="ECO:0000313" key="1">
    <source>
        <dbReference type="EMBL" id="ALO20956.1"/>
    </source>
</evidence>
<reference evidence="1" key="1">
    <citation type="journal article" date="2015" name="BMC Evol. Biol.">
        <title>Chloroplast phylogenomic analysis of chlorophyte green algae identifies a novel lineage sister to the Sphaeropleales (Chlorophyceae).</title>
        <authorList>
            <person name="Lemieux C."/>
            <person name="Vincent A.T."/>
            <person name="Labarre A."/>
            <person name="Otis C."/>
            <person name="Turmel M."/>
        </authorList>
    </citation>
    <scope>NUCLEOTIDE SEQUENCE</scope>
</reference>
<geneLocation type="chloroplast" evidence="1"/>
<dbReference type="AlphaFoldDB" id="A0A0S2IBQ6"/>
<keyword evidence="1" id="KW-0255">Endonuclease</keyword>
<accession>A0A0S2IBQ6</accession>
<dbReference type="InterPro" id="IPR003615">
    <property type="entry name" value="HNH_nuc"/>
</dbReference>
<keyword evidence="1" id="KW-0934">Plastid</keyword>